<keyword evidence="10" id="KW-1185">Reference proteome</keyword>
<dbReference type="InterPro" id="IPR015797">
    <property type="entry name" value="NUDIX_hydrolase-like_dom_sf"/>
</dbReference>
<keyword evidence="7" id="KW-0464">Manganese</keyword>
<dbReference type="PROSITE" id="PS51462">
    <property type="entry name" value="NUDIX"/>
    <property type="match status" value="1"/>
</dbReference>
<evidence type="ECO:0000256" key="2">
    <source>
        <dbReference type="ARBA" id="ARBA00001946"/>
    </source>
</evidence>
<dbReference type="SUPFAM" id="SSF55811">
    <property type="entry name" value="Nudix"/>
    <property type="match status" value="1"/>
</dbReference>
<feature type="domain" description="Nudix hydrolase" evidence="8">
    <location>
        <begin position="45"/>
        <end position="177"/>
    </location>
</feature>
<proteinExistence type="inferred from homology"/>
<evidence type="ECO:0000313" key="10">
    <source>
        <dbReference type="Proteomes" id="UP000279284"/>
    </source>
</evidence>
<evidence type="ECO:0000256" key="5">
    <source>
        <dbReference type="ARBA" id="ARBA00022801"/>
    </source>
</evidence>
<dbReference type="GO" id="GO:0009132">
    <property type="term" value="P:nucleoside diphosphate metabolic process"/>
    <property type="evidence" value="ECO:0007669"/>
    <property type="project" value="InterPro"/>
</dbReference>
<comment type="cofactor">
    <cofactor evidence="2">
        <name>Mg(2+)</name>
        <dbReference type="ChEBI" id="CHEBI:18420"/>
    </cofactor>
</comment>
<keyword evidence="6" id="KW-0460">Magnesium</keyword>
<dbReference type="GO" id="GO:0000287">
    <property type="term" value="F:magnesium ion binding"/>
    <property type="evidence" value="ECO:0007669"/>
    <property type="project" value="InterPro"/>
</dbReference>
<organism evidence="9 10">
    <name type="scientific">Neisseria canis</name>
    <dbReference type="NCBI Taxonomy" id="493"/>
    <lineage>
        <taxon>Bacteria</taxon>
        <taxon>Pseudomonadati</taxon>
        <taxon>Pseudomonadota</taxon>
        <taxon>Betaproteobacteria</taxon>
        <taxon>Neisseriales</taxon>
        <taxon>Neisseriaceae</taxon>
        <taxon>Neisseria</taxon>
    </lineage>
</organism>
<dbReference type="AlphaFoldDB" id="A0A3S4SKF2"/>
<evidence type="ECO:0000256" key="1">
    <source>
        <dbReference type="ARBA" id="ARBA00001936"/>
    </source>
</evidence>
<evidence type="ECO:0000313" key="9">
    <source>
        <dbReference type="EMBL" id="VEE99286.1"/>
    </source>
</evidence>
<evidence type="ECO:0000256" key="3">
    <source>
        <dbReference type="ARBA" id="ARBA00006506"/>
    </source>
</evidence>
<dbReference type="CDD" id="cd03426">
    <property type="entry name" value="NUDIX_CoAse_Nudt7"/>
    <property type="match status" value="1"/>
</dbReference>
<evidence type="ECO:0000256" key="7">
    <source>
        <dbReference type="ARBA" id="ARBA00023211"/>
    </source>
</evidence>
<keyword evidence="4" id="KW-0479">Metal-binding</keyword>
<dbReference type="InterPro" id="IPR000059">
    <property type="entry name" value="NUDIX_hydrolase_NudL_CS"/>
</dbReference>
<dbReference type="InterPro" id="IPR000086">
    <property type="entry name" value="NUDIX_hydrolase_dom"/>
</dbReference>
<dbReference type="STRING" id="493.BWD07_00060"/>
<dbReference type="Pfam" id="PF00293">
    <property type="entry name" value="NUDIX"/>
    <property type="match status" value="1"/>
</dbReference>
<gene>
    <name evidence="9" type="ORF">NCTC10296_00262</name>
</gene>
<dbReference type="GO" id="GO:0030145">
    <property type="term" value="F:manganese ion binding"/>
    <property type="evidence" value="ECO:0007669"/>
    <property type="project" value="InterPro"/>
</dbReference>
<keyword evidence="5 9" id="KW-0378">Hydrolase</keyword>
<comment type="similarity">
    <text evidence="3">Belongs to the Nudix hydrolase family. PCD1 subfamily.</text>
</comment>
<protein>
    <submittedName>
        <fullName evidence="9">Putative NUDIX hydrolase</fullName>
    </submittedName>
</protein>
<accession>A0A3S4SKF2</accession>
<dbReference type="PANTHER" id="PTHR12992:SF11">
    <property type="entry name" value="MITOCHONDRIAL COENZYME A DIPHOSPHATASE NUDT8"/>
    <property type="match status" value="1"/>
</dbReference>
<dbReference type="Proteomes" id="UP000279284">
    <property type="component" value="Chromosome"/>
</dbReference>
<comment type="cofactor">
    <cofactor evidence="1">
        <name>Mn(2+)</name>
        <dbReference type="ChEBI" id="CHEBI:29035"/>
    </cofactor>
</comment>
<dbReference type="GO" id="GO:0010945">
    <property type="term" value="F:coenzyme A diphosphatase activity"/>
    <property type="evidence" value="ECO:0007669"/>
    <property type="project" value="InterPro"/>
</dbReference>
<evidence type="ECO:0000259" key="8">
    <source>
        <dbReference type="PROSITE" id="PS51462"/>
    </source>
</evidence>
<dbReference type="PROSITE" id="PS01293">
    <property type="entry name" value="NUDIX_COA"/>
    <property type="match status" value="1"/>
</dbReference>
<dbReference type="KEGG" id="nci:NCTC10296_00262"/>
<dbReference type="Gene3D" id="3.90.79.10">
    <property type="entry name" value="Nucleoside Triphosphate Pyrophosphohydrolase"/>
    <property type="match status" value="1"/>
</dbReference>
<sequence length="210" mass="24025">MQCLSENHKTMNIETLRRLLKSLSAQPHGLLNKRNRLFIRQPADSFRPAAVLLAVVPHQEEWKILLTKRAETLKHHTGQVAFPGGGYDQEDASLTVTALREAHEEVGTPYHTWETFDIIPPCYTPSGYAVYTVPALSETEPKLILNPSEVAEAFYVPLSFVLDTANYRQRIFQYQNQTAQAPALPYLHYDIWGLTASILYSMAEHFRHYR</sequence>
<evidence type="ECO:0000256" key="4">
    <source>
        <dbReference type="ARBA" id="ARBA00022723"/>
    </source>
</evidence>
<evidence type="ECO:0000256" key="6">
    <source>
        <dbReference type="ARBA" id="ARBA00022842"/>
    </source>
</evidence>
<dbReference type="EMBL" id="LR134313">
    <property type="protein sequence ID" value="VEE99286.1"/>
    <property type="molecule type" value="Genomic_DNA"/>
</dbReference>
<dbReference type="InterPro" id="IPR045121">
    <property type="entry name" value="CoAse"/>
</dbReference>
<dbReference type="PANTHER" id="PTHR12992">
    <property type="entry name" value="NUDIX HYDROLASE"/>
    <property type="match status" value="1"/>
</dbReference>
<reference evidence="9 10" key="1">
    <citation type="submission" date="2018-12" db="EMBL/GenBank/DDBJ databases">
        <authorList>
            <consortium name="Pathogen Informatics"/>
        </authorList>
    </citation>
    <scope>NUCLEOTIDE SEQUENCE [LARGE SCALE GENOMIC DNA]</scope>
    <source>
        <strain evidence="9 10">NCTC10296</strain>
    </source>
</reference>
<name>A0A3S4SKF2_9NEIS</name>